<feature type="transmembrane region" description="Helical" evidence="2">
    <location>
        <begin position="20"/>
        <end position="46"/>
    </location>
</feature>
<accession>A0ABR8N0B7</accession>
<sequence length="353" mass="39207">MTTEIPVNKRVRKKKKMRRWLKWLLIIVVTIIVLVIAALTAGYIYLKSISLDDIKSRHPVETEDNTGSDIKVNEPVKIPKVMEGAVDKAASLVGKDIEGQDALDVAAILLNSGLSLRDIKYLQGNASYDLTTEEKQRIRDLLLEKLTSEEIKLLRSITSKYGKHLVILNPDYPIEWVGERDPEKIKEHEKQWSEMQSGKAAKPQTSGTKQPSTSTESDKPSTEPTKNDSTVLTQQQKEKQKEINAKYDQKLSSLKSTCTAKSNTLLNTILKDLESDSKPSLSKLQAKFLGQLADAEAACDSQFSELQSQAKADYKAAGIPATSMPNWKSEYDKAKVAARSSGIAAIMKKMNGK</sequence>
<evidence type="ECO:0000256" key="2">
    <source>
        <dbReference type="SAM" id="Phobius"/>
    </source>
</evidence>
<dbReference type="RefSeq" id="WP_191204982.1">
    <property type="nucleotide sequence ID" value="NZ_JACXZA010000004.1"/>
</dbReference>
<feature type="compositionally biased region" description="Polar residues" evidence="1">
    <location>
        <begin position="203"/>
        <end position="215"/>
    </location>
</feature>
<dbReference type="EMBL" id="JACXZA010000004">
    <property type="protein sequence ID" value="MBD3920706.1"/>
    <property type="molecule type" value="Genomic_DNA"/>
</dbReference>
<organism evidence="3 4">
    <name type="scientific">Paenibacillus terricola</name>
    <dbReference type="NCBI Taxonomy" id="2763503"/>
    <lineage>
        <taxon>Bacteria</taxon>
        <taxon>Bacillati</taxon>
        <taxon>Bacillota</taxon>
        <taxon>Bacilli</taxon>
        <taxon>Bacillales</taxon>
        <taxon>Paenibacillaceae</taxon>
        <taxon>Paenibacillus</taxon>
    </lineage>
</organism>
<keyword evidence="4" id="KW-1185">Reference proteome</keyword>
<keyword evidence="2" id="KW-0472">Membrane</keyword>
<proteinExistence type="predicted"/>
<evidence type="ECO:0000313" key="3">
    <source>
        <dbReference type="EMBL" id="MBD3920706.1"/>
    </source>
</evidence>
<keyword evidence="2" id="KW-1133">Transmembrane helix</keyword>
<reference evidence="3 4" key="1">
    <citation type="submission" date="2020-09" db="EMBL/GenBank/DDBJ databases">
        <title>Paenibacillus sp. strain PR3 16S rRNA gene Genome sequencing and assembly.</title>
        <authorList>
            <person name="Kim J."/>
        </authorList>
    </citation>
    <scope>NUCLEOTIDE SEQUENCE [LARGE SCALE GENOMIC DNA]</scope>
    <source>
        <strain evidence="3 4">PR3</strain>
    </source>
</reference>
<feature type="compositionally biased region" description="Polar residues" evidence="1">
    <location>
        <begin position="222"/>
        <end position="235"/>
    </location>
</feature>
<feature type="region of interest" description="Disordered" evidence="1">
    <location>
        <begin position="185"/>
        <end position="244"/>
    </location>
</feature>
<gene>
    <name evidence="3" type="ORF">H8B09_18215</name>
</gene>
<dbReference type="Proteomes" id="UP000609346">
    <property type="component" value="Unassembled WGS sequence"/>
</dbReference>
<protein>
    <submittedName>
        <fullName evidence="3">Uncharacterized protein</fullName>
    </submittedName>
</protein>
<name>A0ABR8N0B7_9BACL</name>
<comment type="caution">
    <text evidence="3">The sequence shown here is derived from an EMBL/GenBank/DDBJ whole genome shotgun (WGS) entry which is preliminary data.</text>
</comment>
<keyword evidence="2" id="KW-0812">Transmembrane</keyword>
<evidence type="ECO:0000256" key="1">
    <source>
        <dbReference type="SAM" id="MobiDB-lite"/>
    </source>
</evidence>
<evidence type="ECO:0000313" key="4">
    <source>
        <dbReference type="Proteomes" id="UP000609346"/>
    </source>
</evidence>